<gene>
    <name evidence="4" type="ORF">R3P38DRAFT_2819900</name>
</gene>
<dbReference type="Gene3D" id="1.25.40.20">
    <property type="entry name" value="Ankyrin repeat-containing domain"/>
    <property type="match status" value="1"/>
</dbReference>
<feature type="repeat" description="ANK" evidence="3">
    <location>
        <begin position="201"/>
        <end position="233"/>
    </location>
</feature>
<name>A0AAW0EGN2_9AGAR</name>
<dbReference type="Pfam" id="PF12796">
    <property type="entry name" value="Ank_2"/>
    <property type="match status" value="2"/>
</dbReference>
<organism evidence="4 5">
    <name type="scientific">Favolaschia claudopus</name>
    <dbReference type="NCBI Taxonomy" id="2862362"/>
    <lineage>
        <taxon>Eukaryota</taxon>
        <taxon>Fungi</taxon>
        <taxon>Dikarya</taxon>
        <taxon>Basidiomycota</taxon>
        <taxon>Agaricomycotina</taxon>
        <taxon>Agaricomycetes</taxon>
        <taxon>Agaricomycetidae</taxon>
        <taxon>Agaricales</taxon>
        <taxon>Marasmiineae</taxon>
        <taxon>Mycenaceae</taxon>
        <taxon>Favolaschia</taxon>
    </lineage>
</organism>
<protein>
    <submittedName>
        <fullName evidence="4">Ankyrin-3-like protein</fullName>
    </submittedName>
</protein>
<evidence type="ECO:0000313" key="5">
    <source>
        <dbReference type="Proteomes" id="UP001362999"/>
    </source>
</evidence>
<dbReference type="InterPro" id="IPR002110">
    <property type="entry name" value="Ankyrin_rpt"/>
</dbReference>
<comment type="caution">
    <text evidence="4">The sequence shown here is derived from an EMBL/GenBank/DDBJ whole genome shotgun (WGS) entry which is preliminary data.</text>
</comment>
<feature type="repeat" description="ANK" evidence="3">
    <location>
        <begin position="235"/>
        <end position="267"/>
    </location>
</feature>
<keyword evidence="1" id="KW-0677">Repeat</keyword>
<dbReference type="SUPFAM" id="SSF48403">
    <property type="entry name" value="Ankyrin repeat"/>
    <property type="match status" value="2"/>
</dbReference>
<sequence>MLIRRHSLATMRLSGESTTLHNLPLELIQLILSFLSRRTIVQQCYGRAIRVVLEEPDLPSMNAMCQTSVALYNAVNWTLYRGCASNCVLSEQALAFAIQHQSENTIHQLVSAGASLSSIVDFEYRSCGLLHAAAQQGYTPMVAKLLEMYQASHGEAKTMAWVHNPDRGTALTYAARHGQIDVAKLLAPIPPSPHSSDRQPYLNTALMEAAKAANAEISGYLIAEGADVNFLESYFKRTPLYYAADRNNLELCQLLLASGANPDLGNALARAVYARHLDIVRALVEGGANVHILDVDQRSVLFSCTSIEILLFFLECAVDPNTEDSTGGTILHYFCGIWNANKAFVELLLQFGAGPLCKVDHKGRTAVDIAVSAGFPKIVEVLESHAQDAILRSRIGLSRHEKGD</sequence>
<dbReference type="AlphaFoldDB" id="A0AAW0EGN2"/>
<dbReference type="PROSITE" id="PS50297">
    <property type="entry name" value="ANK_REP_REGION"/>
    <property type="match status" value="1"/>
</dbReference>
<evidence type="ECO:0000256" key="1">
    <source>
        <dbReference type="ARBA" id="ARBA00022737"/>
    </source>
</evidence>
<evidence type="ECO:0000256" key="2">
    <source>
        <dbReference type="ARBA" id="ARBA00023043"/>
    </source>
</evidence>
<keyword evidence="5" id="KW-1185">Reference proteome</keyword>
<evidence type="ECO:0000256" key="3">
    <source>
        <dbReference type="PROSITE-ProRule" id="PRU00023"/>
    </source>
</evidence>
<proteinExistence type="predicted"/>
<dbReference type="PANTHER" id="PTHR24198:SF165">
    <property type="entry name" value="ANKYRIN REPEAT-CONTAINING PROTEIN-RELATED"/>
    <property type="match status" value="1"/>
</dbReference>
<dbReference type="PANTHER" id="PTHR24198">
    <property type="entry name" value="ANKYRIN REPEAT AND PROTEIN KINASE DOMAIN-CONTAINING PROTEIN"/>
    <property type="match status" value="1"/>
</dbReference>
<dbReference type="EMBL" id="JAWWNJ010000001">
    <property type="protein sequence ID" value="KAK7063711.1"/>
    <property type="molecule type" value="Genomic_DNA"/>
</dbReference>
<feature type="repeat" description="ANK" evidence="3">
    <location>
        <begin position="263"/>
        <end position="295"/>
    </location>
</feature>
<dbReference type="InterPro" id="IPR036770">
    <property type="entry name" value="Ankyrin_rpt-contain_sf"/>
</dbReference>
<dbReference type="Proteomes" id="UP001362999">
    <property type="component" value="Unassembled WGS sequence"/>
</dbReference>
<evidence type="ECO:0000313" key="4">
    <source>
        <dbReference type="EMBL" id="KAK7063711.1"/>
    </source>
</evidence>
<dbReference type="PROSITE" id="PS50088">
    <property type="entry name" value="ANK_REPEAT"/>
    <property type="match status" value="3"/>
</dbReference>
<keyword evidence="2 3" id="KW-0040">ANK repeat</keyword>
<reference evidence="4 5" key="1">
    <citation type="journal article" date="2024" name="J Genomics">
        <title>Draft genome sequencing and assembly of Favolaschia claudopus CIRM-BRFM 2984 isolated from oak limbs.</title>
        <authorList>
            <person name="Navarro D."/>
            <person name="Drula E."/>
            <person name="Chaduli D."/>
            <person name="Cazenave R."/>
            <person name="Ahrendt S."/>
            <person name="Wang J."/>
            <person name="Lipzen A."/>
            <person name="Daum C."/>
            <person name="Barry K."/>
            <person name="Grigoriev I.V."/>
            <person name="Favel A."/>
            <person name="Rosso M.N."/>
            <person name="Martin F."/>
        </authorList>
    </citation>
    <scope>NUCLEOTIDE SEQUENCE [LARGE SCALE GENOMIC DNA]</scope>
    <source>
        <strain evidence="4 5">CIRM-BRFM 2984</strain>
    </source>
</reference>
<dbReference type="SMART" id="SM00248">
    <property type="entry name" value="ANK"/>
    <property type="match status" value="7"/>
</dbReference>
<accession>A0AAW0EGN2</accession>